<gene>
    <name evidence="1" type="ORF">g.27546</name>
</gene>
<feature type="non-terminal residue" evidence="1">
    <location>
        <position position="1"/>
    </location>
</feature>
<accession>A0A1B6FJN5</accession>
<proteinExistence type="predicted"/>
<organism evidence="1">
    <name type="scientific">Cuerna arida</name>
    <dbReference type="NCBI Taxonomy" id="1464854"/>
    <lineage>
        <taxon>Eukaryota</taxon>
        <taxon>Metazoa</taxon>
        <taxon>Ecdysozoa</taxon>
        <taxon>Arthropoda</taxon>
        <taxon>Hexapoda</taxon>
        <taxon>Insecta</taxon>
        <taxon>Pterygota</taxon>
        <taxon>Neoptera</taxon>
        <taxon>Paraneoptera</taxon>
        <taxon>Hemiptera</taxon>
        <taxon>Auchenorrhyncha</taxon>
        <taxon>Membracoidea</taxon>
        <taxon>Cicadellidae</taxon>
        <taxon>Cicadellinae</taxon>
        <taxon>Proconiini</taxon>
        <taxon>Cuerna</taxon>
    </lineage>
</organism>
<evidence type="ECO:0000313" key="1">
    <source>
        <dbReference type="EMBL" id="JAS50391.1"/>
    </source>
</evidence>
<sequence>DDFTASGEVLSENHIWDRRRRSLEAPGKVDTTSQAADVLNKPDEGNIMEDKEAAETTAHLQLKKKRASEECSQKNREFVIYHSDHRRQPYRWQCNEYCCYLVTLLIRKL</sequence>
<dbReference type="EMBL" id="GECZ01019378">
    <property type="protein sequence ID" value="JAS50391.1"/>
    <property type="molecule type" value="Transcribed_RNA"/>
</dbReference>
<name>A0A1B6FJN5_9HEMI</name>
<dbReference type="AlphaFoldDB" id="A0A1B6FJN5"/>
<protein>
    <submittedName>
        <fullName evidence="1">Uncharacterized protein</fullName>
    </submittedName>
</protein>
<reference evidence="1" key="1">
    <citation type="submission" date="2015-11" db="EMBL/GenBank/DDBJ databases">
        <title>De novo transcriptome assembly of four potential Pierce s Disease insect vectors from Arizona vineyards.</title>
        <authorList>
            <person name="Tassone E.E."/>
        </authorList>
    </citation>
    <scope>NUCLEOTIDE SEQUENCE</scope>
</reference>